<feature type="transmembrane region" description="Helical" evidence="2">
    <location>
        <begin position="43"/>
        <end position="63"/>
    </location>
</feature>
<keyword evidence="2" id="KW-1133">Transmembrane helix</keyword>
<evidence type="ECO:0000313" key="4">
    <source>
        <dbReference type="Proteomes" id="UP000297472"/>
    </source>
</evidence>
<dbReference type="RefSeq" id="WP_134423069.1">
    <property type="nucleotide sequence ID" value="NZ_SOHA01000005.1"/>
</dbReference>
<proteinExistence type="predicted"/>
<comment type="caution">
    <text evidence="3">The sequence shown here is derived from an EMBL/GenBank/DDBJ whole genome shotgun (WGS) entry which is preliminary data.</text>
</comment>
<dbReference type="AlphaFoldDB" id="A0A4Y8JYH8"/>
<dbReference type="Proteomes" id="UP000297472">
    <property type="component" value="Unassembled WGS sequence"/>
</dbReference>
<evidence type="ECO:0008006" key="5">
    <source>
        <dbReference type="Google" id="ProtNLM"/>
    </source>
</evidence>
<keyword evidence="4" id="KW-1185">Reference proteome</keyword>
<feature type="region of interest" description="Disordered" evidence="1">
    <location>
        <begin position="168"/>
        <end position="206"/>
    </location>
</feature>
<dbReference type="EMBL" id="SOHA01000005">
    <property type="protein sequence ID" value="TFD33126.1"/>
    <property type="molecule type" value="Genomic_DNA"/>
</dbReference>
<dbReference type="OrthoDB" id="4792842at2"/>
<accession>A0A4Y8JYH8</accession>
<evidence type="ECO:0000313" key="3">
    <source>
        <dbReference type="EMBL" id="TFD33126.1"/>
    </source>
</evidence>
<protein>
    <recommendedName>
        <fullName evidence="5">Cell division protein FtsL</fullName>
    </recommendedName>
</protein>
<keyword evidence="2" id="KW-0472">Membrane</keyword>
<evidence type="ECO:0000256" key="1">
    <source>
        <dbReference type="SAM" id="MobiDB-lite"/>
    </source>
</evidence>
<sequence>MSDNLARVLRPTWENIPGPAAAEPTRHIEIVSPRSQQKARPKIVYALSAVTGVAVIVIAQLLLSVGISQSAYEVSRLQASQVELGRTAESVTEDLVRVSSPQSLAANAEALGMVTNSNPLFLRLSDGAVRGAPASAIGSQAGTASLVPNALLAGVPLITELPQNTGQGASLGGSASSQAAEPVAAASVPTVVPEAVPDALPTPTTR</sequence>
<evidence type="ECO:0000256" key="2">
    <source>
        <dbReference type="SAM" id="Phobius"/>
    </source>
</evidence>
<keyword evidence="2" id="KW-0812">Transmembrane</keyword>
<name>A0A4Y8JYH8_9MICO</name>
<reference evidence="3 4" key="1">
    <citation type="submission" date="2019-03" db="EMBL/GenBank/DDBJ databases">
        <title>Genomics of glacier-inhabiting Cryobacterium strains.</title>
        <authorList>
            <person name="Liu Q."/>
            <person name="Xin Y.-H."/>
        </authorList>
    </citation>
    <scope>NUCLEOTIDE SEQUENCE [LARGE SCALE GENOMIC DNA]</scope>
    <source>
        <strain evidence="3 4">TMT1-51</strain>
    </source>
</reference>
<gene>
    <name evidence="3" type="ORF">E3T49_02210</name>
</gene>
<feature type="compositionally biased region" description="Low complexity" evidence="1">
    <location>
        <begin position="168"/>
        <end position="197"/>
    </location>
</feature>
<organism evidence="3 4">
    <name type="scientific">Cryobacterium cryoconiti</name>
    <dbReference type="NCBI Taxonomy" id="1259239"/>
    <lineage>
        <taxon>Bacteria</taxon>
        <taxon>Bacillati</taxon>
        <taxon>Actinomycetota</taxon>
        <taxon>Actinomycetes</taxon>
        <taxon>Micrococcales</taxon>
        <taxon>Microbacteriaceae</taxon>
        <taxon>Cryobacterium</taxon>
    </lineage>
</organism>